<dbReference type="EMBL" id="KL198006">
    <property type="protein sequence ID" value="KDQ31290.1"/>
    <property type="molecule type" value="Genomic_DNA"/>
</dbReference>
<reference evidence="2" key="1">
    <citation type="journal article" date="2014" name="Proc. Natl. Acad. Sci. U.S.A.">
        <title>Extensive sampling of basidiomycete genomes demonstrates inadequacy of the white-rot/brown-rot paradigm for wood decay fungi.</title>
        <authorList>
            <person name="Riley R."/>
            <person name="Salamov A.A."/>
            <person name="Brown D.W."/>
            <person name="Nagy L.G."/>
            <person name="Floudas D."/>
            <person name="Held B.W."/>
            <person name="Levasseur A."/>
            <person name="Lombard V."/>
            <person name="Morin E."/>
            <person name="Otillar R."/>
            <person name="Lindquist E.A."/>
            <person name="Sun H."/>
            <person name="LaButti K.M."/>
            <person name="Schmutz J."/>
            <person name="Jabbour D."/>
            <person name="Luo H."/>
            <person name="Baker S.E."/>
            <person name="Pisabarro A.G."/>
            <person name="Walton J.D."/>
            <person name="Blanchette R.A."/>
            <person name="Henrissat B."/>
            <person name="Martin F."/>
            <person name="Cullen D."/>
            <person name="Hibbett D.S."/>
            <person name="Grigoriev I.V."/>
        </authorList>
    </citation>
    <scope>NUCLEOTIDE SEQUENCE [LARGE SCALE GENOMIC DNA]</scope>
    <source>
        <strain evidence="2">PC15</strain>
    </source>
</reference>
<dbReference type="HOGENOM" id="CLU_2980114_0_0_1"/>
<dbReference type="Proteomes" id="UP000027073">
    <property type="component" value="Unassembled WGS sequence"/>
</dbReference>
<accession>A0A067NWA6</accession>
<protein>
    <submittedName>
        <fullName evidence="1">Uncharacterized protein</fullName>
    </submittedName>
</protein>
<name>A0A067NWA6_PLEO1</name>
<organism evidence="1 2">
    <name type="scientific">Pleurotus ostreatus (strain PC15)</name>
    <name type="common">Oyster mushroom</name>
    <dbReference type="NCBI Taxonomy" id="1137138"/>
    <lineage>
        <taxon>Eukaryota</taxon>
        <taxon>Fungi</taxon>
        <taxon>Dikarya</taxon>
        <taxon>Basidiomycota</taxon>
        <taxon>Agaricomycotina</taxon>
        <taxon>Agaricomycetes</taxon>
        <taxon>Agaricomycetidae</taxon>
        <taxon>Agaricales</taxon>
        <taxon>Pleurotineae</taxon>
        <taxon>Pleurotaceae</taxon>
        <taxon>Pleurotus</taxon>
    </lineage>
</organism>
<proteinExistence type="predicted"/>
<dbReference type="InParanoid" id="A0A067NWA6"/>
<dbReference type="VEuPathDB" id="FungiDB:PLEOSDRAFT_1088720"/>
<gene>
    <name evidence="1" type="ORF">PLEOSDRAFT_1088720</name>
</gene>
<evidence type="ECO:0000313" key="2">
    <source>
        <dbReference type="Proteomes" id="UP000027073"/>
    </source>
</evidence>
<sequence length="58" mass="6242">MYVMKVRYVISVAEEGCCSSCAIHERSLSLDSAGDTEHLCGRTCGETASCIDVSQLLL</sequence>
<dbReference type="AlphaFoldDB" id="A0A067NWA6"/>
<evidence type="ECO:0000313" key="1">
    <source>
        <dbReference type="EMBL" id="KDQ31290.1"/>
    </source>
</evidence>